<protein>
    <recommendedName>
        <fullName evidence="4">ER-bound oxygenase mpaB/mpaB'/Rubber oxygenase catalytic domain-containing protein</fullName>
    </recommendedName>
</protein>
<evidence type="ECO:0000313" key="3">
    <source>
        <dbReference type="Proteomes" id="UP000325395"/>
    </source>
</evidence>
<keyword evidence="1" id="KW-0472">Membrane</keyword>
<keyword evidence="3" id="KW-1185">Reference proteome</keyword>
<accession>A0ABQ6WSA3</accession>
<proteinExistence type="predicted"/>
<sequence length="434" mass="49346">MDYIISADDIRKIDYCDLNINLGSTVFGRPITSGRLLLAAAVLLPYILLVKRLRFQRARRIEAKFNGRPLSSMTVKEAHEIFRELRELEFPYTLHSAMKLSLLKTGSIPTMTKLFVATRQLNEKNASKRAADTEVVLNEVHDREPGSESHLMGIARMNYLHARYRKAGKILDEDMLHTLGSAVVDIVRGVDKNEWRRLTDVERCAIGVFHKALGDAMEIRFTFLPSHETGWKDGIHFAQELYDWTLAYEKVAAQPTDSTRYIGRRLMELAKCNMPAPLKPLIESIVVTKLEEHSRISMGFEKPGILISTFAKSVLVARKFILRYLSLPRPDSKAVHVLSDSPDPSTGLYTWNLWIEHPWYIKPTFKHRWGPKALLVRLFGNGAIPSETDSYKESGYDLRTIGPIAQEKRGQDEMEAIFQSLKGTNYAAGCPFHS</sequence>
<dbReference type="Proteomes" id="UP000325395">
    <property type="component" value="Unassembled WGS sequence"/>
</dbReference>
<dbReference type="PANTHER" id="PTHR36124:SF4">
    <property type="entry name" value="ER-BOUND OXYGENASE MPAB_MPAB'_RUBBER OXYGENASE CATALYTIC DOMAIN-CONTAINING PROTEIN"/>
    <property type="match status" value="1"/>
</dbReference>
<name>A0ABQ6WSA3_9EURO</name>
<dbReference type="EMBL" id="ML735712">
    <property type="protein sequence ID" value="KAE8419995.1"/>
    <property type="molecule type" value="Genomic_DNA"/>
</dbReference>
<dbReference type="InterPro" id="IPR046366">
    <property type="entry name" value="MPAB"/>
</dbReference>
<evidence type="ECO:0008006" key="4">
    <source>
        <dbReference type="Google" id="ProtNLM"/>
    </source>
</evidence>
<keyword evidence="1" id="KW-0812">Transmembrane</keyword>
<dbReference type="PANTHER" id="PTHR36124">
    <property type="match status" value="1"/>
</dbReference>
<keyword evidence="1" id="KW-1133">Transmembrane helix</keyword>
<feature type="transmembrane region" description="Helical" evidence="1">
    <location>
        <begin position="31"/>
        <end position="50"/>
    </location>
</feature>
<organism evidence="2 3">
    <name type="scientific">Aspergillus pseudocaelatus</name>
    <dbReference type="NCBI Taxonomy" id="1825620"/>
    <lineage>
        <taxon>Eukaryota</taxon>
        <taxon>Fungi</taxon>
        <taxon>Dikarya</taxon>
        <taxon>Ascomycota</taxon>
        <taxon>Pezizomycotina</taxon>
        <taxon>Eurotiomycetes</taxon>
        <taxon>Eurotiomycetidae</taxon>
        <taxon>Eurotiales</taxon>
        <taxon>Aspergillaceae</taxon>
        <taxon>Aspergillus</taxon>
        <taxon>Aspergillus subgen. Circumdati</taxon>
    </lineage>
</organism>
<evidence type="ECO:0000313" key="2">
    <source>
        <dbReference type="EMBL" id="KAE8419995.1"/>
    </source>
</evidence>
<reference evidence="2 3" key="1">
    <citation type="submission" date="2019-04" db="EMBL/GenBank/DDBJ databases">
        <authorList>
            <consortium name="DOE Joint Genome Institute"/>
            <person name="Mondo S."/>
            <person name="Kjaerbolling I."/>
            <person name="Vesth T."/>
            <person name="Frisvad J.C."/>
            <person name="Nybo J.L."/>
            <person name="Theobald S."/>
            <person name="Kildgaard S."/>
            <person name="Isbrandt T."/>
            <person name="Kuo A."/>
            <person name="Sato A."/>
            <person name="Lyhne E.K."/>
            <person name="Kogle M.E."/>
            <person name="Wiebenga A."/>
            <person name="Kun R.S."/>
            <person name="Lubbers R.J."/>
            <person name="Makela M.R."/>
            <person name="Barry K."/>
            <person name="Chovatia M."/>
            <person name="Clum A."/>
            <person name="Daum C."/>
            <person name="Haridas S."/>
            <person name="He G."/>
            <person name="LaButti K."/>
            <person name="Lipzen A."/>
            <person name="Riley R."/>
            <person name="Salamov A."/>
            <person name="Simmons B.A."/>
            <person name="Magnuson J.K."/>
            <person name="Henrissat B."/>
            <person name="Mortensen U.H."/>
            <person name="Larsen T.O."/>
            <person name="Devries R.P."/>
            <person name="Grigoriev I.V."/>
            <person name="Machida M."/>
            <person name="Baker S.E."/>
            <person name="Andersen M.R."/>
            <person name="Cantor M.N."/>
            <person name="Hua S.X."/>
        </authorList>
    </citation>
    <scope>NUCLEOTIDE SEQUENCE [LARGE SCALE GENOMIC DNA]</scope>
    <source>
        <strain evidence="2 3">CBS 117616</strain>
    </source>
</reference>
<gene>
    <name evidence="2" type="ORF">BDV36DRAFT_281784</name>
</gene>
<evidence type="ECO:0000256" key="1">
    <source>
        <dbReference type="SAM" id="Phobius"/>
    </source>
</evidence>